<evidence type="ECO:0000313" key="3">
    <source>
        <dbReference type="Proteomes" id="UP000077248"/>
    </source>
</evidence>
<name>A0A177DMF2_ALTAL</name>
<sequence>MLPRGKMHSLHTASIYFKQHSFMSSSQILLPGRLLGRHVQLQITSLPPAQRPRTSHTRERRGESGAPSGRSKSRDLQGPNKSHILFQRWAANRIPVEVFVCARGLHILVLGA</sequence>
<dbReference type="VEuPathDB" id="FungiDB:CC77DRAFT_844886"/>
<keyword evidence="3" id="KW-1185">Reference proteome</keyword>
<protein>
    <submittedName>
        <fullName evidence="2">Uncharacterized protein</fullName>
    </submittedName>
</protein>
<gene>
    <name evidence="2" type="ORF">CC77DRAFT_844886</name>
</gene>
<dbReference type="AlphaFoldDB" id="A0A177DMF2"/>
<dbReference type="EMBL" id="KV441477">
    <property type="protein sequence ID" value="OAG20973.1"/>
    <property type="molecule type" value="Genomic_DNA"/>
</dbReference>
<organism evidence="2 3">
    <name type="scientific">Alternaria alternata</name>
    <name type="common">Alternaria rot fungus</name>
    <name type="synonym">Torula alternata</name>
    <dbReference type="NCBI Taxonomy" id="5599"/>
    <lineage>
        <taxon>Eukaryota</taxon>
        <taxon>Fungi</taxon>
        <taxon>Dikarya</taxon>
        <taxon>Ascomycota</taxon>
        <taxon>Pezizomycotina</taxon>
        <taxon>Dothideomycetes</taxon>
        <taxon>Pleosporomycetidae</taxon>
        <taxon>Pleosporales</taxon>
        <taxon>Pleosporineae</taxon>
        <taxon>Pleosporaceae</taxon>
        <taxon>Alternaria</taxon>
        <taxon>Alternaria sect. Alternaria</taxon>
        <taxon>Alternaria alternata complex</taxon>
    </lineage>
</organism>
<dbReference type="KEGG" id="aalt:CC77DRAFT_844886"/>
<accession>A0A177DMF2</accession>
<evidence type="ECO:0000256" key="1">
    <source>
        <dbReference type="SAM" id="MobiDB-lite"/>
    </source>
</evidence>
<dbReference type="Proteomes" id="UP000077248">
    <property type="component" value="Unassembled WGS sequence"/>
</dbReference>
<dbReference type="RefSeq" id="XP_018386394.1">
    <property type="nucleotide sequence ID" value="XM_018533394.1"/>
</dbReference>
<feature type="region of interest" description="Disordered" evidence="1">
    <location>
        <begin position="43"/>
        <end position="79"/>
    </location>
</feature>
<proteinExistence type="predicted"/>
<dbReference type="GeneID" id="29118988"/>
<reference evidence="2 3" key="1">
    <citation type="submission" date="2016-05" db="EMBL/GenBank/DDBJ databases">
        <title>Comparative analysis of secretome profiles of manganese(II)-oxidizing ascomycete fungi.</title>
        <authorList>
            <consortium name="DOE Joint Genome Institute"/>
            <person name="Zeiner C.A."/>
            <person name="Purvine S.O."/>
            <person name="Zink E.M."/>
            <person name="Wu S."/>
            <person name="Pasa-Tolic L."/>
            <person name="Chaput D.L."/>
            <person name="Haridas S."/>
            <person name="Grigoriev I.V."/>
            <person name="Santelli C.M."/>
            <person name="Hansel C.M."/>
        </authorList>
    </citation>
    <scope>NUCLEOTIDE SEQUENCE [LARGE SCALE GENOMIC DNA]</scope>
    <source>
        <strain evidence="2 3">SRC1lrK2f</strain>
    </source>
</reference>
<evidence type="ECO:0000313" key="2">
    <source>
        <dbReference type="EMBL" id="OAG20973.1"/>
    </source>
</evidence>